<sequence length="268" mass="31159">MNGTTPSRSETIFSTKPGLEHFFHEEIDPIVGETTVRKISRLCERFPRLATGDFFSMKEPSLSMFQTMTQTARFDWEISRTQGRKTTSHVTPPVDGNAKGSIMSVPRPKATSQRIRSQSKNARFTTRTSKFVVPAKASNHARYRPSLKHYLQCAWTKSVFHDTTYFILNCGRYERIGFRHRQTQTLYLSGVIDTINIRNPLYRKMHVGLHIEIMNDALRRLEIIESLDEEEENSDDEWFSRRKRSAEQGDGDKRTGKRRKVDSEPRRI</sequence>
<feature type="compositionally biased region" description="Acidic residues" evidence="1">
    <location>
        <begin position="228"/>
        <end position="237"/>
    </location>
</feature>
<dbReference type="Proteomes" id="UP000521872">
    <property type="component" value="Unassembled WGS sequence"/>
</dbReference>
<evidence type="ECO:0000256" key="1">
    <source>
        <dbReference type="SAM" id="MobiDB-lite"/>
    </source>
</evidence>
<dbReference type="AlphaFoldDB" id="A0A8H4R4U7"/>
<feature type="region of interest" description="Disordered" evidence="1">
    <location>
        <begin position="82"/>
        <end position="111"/>
    </location>
</feature>
<gene>
    <name evidence="2" type="ORF">D9613_001509</name>
</gene>
<name>A0A8H4R4U7_9AGAR</name>
<feature type="region of interest" description="Disordered" evidence="1">
    <location>
        <begin position="228"/>
        <end position="268"/>
    </location>
</feature>
<reference evidence="2 3" key="1">
    <citation type="submission" date="2019-12" db="EMBL/GenBank/DDBJ databases">
        <authorList>
            <person name="Floudas D."/>
            <person name="Bentzer J."/>
            <person name="Ahren D."/>
            <person name="Johansson T."/>
            <person name="Persson P."/>
            <person name="Tunlid A."/>
        </authorList>
    </citation>
    <scope>NUCLEOTIDE SEQUENCE [LARGE SCALE GENOMIC DNA]</scope>
    <source>
        <strain evidence="2 3">CBS 102.39</strain>
    </source>
</reference>
<comment type="caution">
    <text evidence="2">The sequence shown here is derived from an EMBL/GenBank/DDBJ whole genome shotgun (WGS) entry which is preliminary data.</text>
</comment>
<protein>
    <submittedName>
        <fullName evidence="2">Uncharacterized protein</fullName>
    </submittedName>
</protein>
<evidence type="ECO:0000313" key="3">
    <source>
        <dbReference type="Proteomes" id="UP000521872"/>
    </source>
</evidence>
<accession>A0A8H4R4U7</accession>
<evidence type="ECO:0000313" key="2">
    <source>
        <dbReference type="EMBL" id="KAF4623267.1"/>
    </source>
</evidence>
<organism evidence="2 3">
    <name type="scientific">Agrocybe pediades</name>
    <dbReference type="NCBI Taxonomy" id="84607"/>
    <lineage>
        <taxon>Eukaryota</taxon>
        <taxon>Fungi</taxon>
        <taxon>Dikarya</taxon>
        <taxon>Basidiomycota</taxon>
        <taxon>Agaricomycotina</taxon>
        <taxon>Agaricomycetes</taxon>
        <taxon>Agaricomycetidae</taxon>
        <taxon>Agaricales</taxon>
        <taxon>Agaricineae</taxon>
        <taxon>Strophariaceae</taxon>
        <taxon>Agrocybe</taxon>
    </lineage>
</organism>
<proteinExistence type="predicted"/>
<keyword evidence="3" id="KW-1185">Reference proteome</keyword>
<dbReference type="EMBL" id="JAACJL010000001">
    <property type="protein sequence ID" value="KAF4623267.1"/>
    <property type="molecule type" value="Genomic_DNA"/>
</dbReference>
<feature type="compositionally biased region" description="Basic and acidic residues" evidence="1">
    <location>
        <begin position="245"/>
        <end position="254"/>
    </location>
</feature>